<protein>
    <recommendedName>
        <fullName evidence="4">Lipoprotein</fullName>
    </recommendedName>
</protein>
<evidence type="ECO:0000313" key="3">
    <source>
        <dbReference type="Proteomes" id="UP001499994"/>
    </source>
</evidence>
<feature type="region of interest" description="Disordered" evidence="1">
    <location>
        <begin position="48"/>
        <end position="70"/>
    </location>
</feature>
<name>A0ABP7KTL5_9GAMM</name>
<keyword evidence="3" id="KW-1185">Reference proteome</keyword>
<sequence length="70" mass="7789">MQGYALFTFAVLALTGCADNQTIGIEKKPKTMPDMNQGVGPVQRRAIMSGERPDWSDHYPVPRIPKKNSQ</sequence>
<dbReference type="EMBL" id="BAABDG010000002">
    <property type="protein sequence ID" value="GAA3886632.1"/>
    <property type="molecule type" value="Genomic_DNA"/>
</dbReference>
<organism evidence="2 3">
    <name type="scientific">Gibbsiella dentisursi</name>
    <dbReference type="NCBI Taxonomy" id="796890"/>
    <lineage>
        <taxon>Bacteria</taxon>
        <taxon>Pseudomonadati</taxon>
        <taxon>Pseudomonadota</taxon>
        <taxon>Gammaproteobacteria</taxon>
        <taxon>Enterobacterales</taxon>
        <taxon>Yersiniaceae</taxon>
        <taxon>Gibbsiella</taxon>
    </lineage>
</organism>
<evidence type="ECO:0000256" key="1">
    <source>
        <dbReference type="SAM" id="MobiDB-lite"/>
    </source>
</evidence>
<accession>A0ABP7KTL5</accession>
<reference evidence="3" key="1">
    <citation type="journal article" date="2019" name="Int. J. Syst. Evol. Microbiol.">
        <title>The Global Catalogue of Microorganisms (GCM) 10K type strain sequencing project: providing services to taxonomists for standard genome sequencing and annotation.</title>
        <authorList>
            <consortium name="The Broad Institute Genomics Platform"/>
            <consortium name="The Broad Institute Genome Sequencing Center for Infectious Disease"/>
            <person name="Wu L."/>
            <person name="Ma J."/>
        </authorList>
    </citation>
    <scope>NUCLEOTIDE SEQUENCE [LARGE SCALE GENOMIC DNA]</scope>
    <source>
        <strain evidence="3">JCM 17201</strain>
    </source>
</reference>
<comment type="caution">
    <text evidence="2">The sequence shown here is derived from an EMBL/GenBank/DDBJ whole genome shotgun (WGS) entry which is preliminary data.</text>
</comment>
<proteinExistence type="predicted"/>
<dbReference type="Proteomes" id="UP001499994">
    <property type="component" value="Unassembled WGS sequence"/>
</dbReference>
<evidence type="ECO:0000313" key="2">
    <source>
        <dbReference type="EMBL" id="GAA3886632.1"/>
    </source>
</evidence>
<evidence type="ECO:0008006" key="4">
    <source>
        <dbReference type="Google" id="ProtNLM"/>
    </source>
</evidence>
<gene>
    <name evidence="2" type="ORF">GCM10022405_10340</name>
</gene>